<dbReference type="Gene3D" id="3.30.70.1070">
    <property type="entry name" value="Sporulation related repeat"/>
    <property type="match status" value="1"/>
</dbReference>
<gene>
    <name evidence="2" type="ORF">DW060_00160</name>
</gene>
<protein>
    <submittedName>
        <fullName evidence="2">SPOR domain-containing protein</fullName>
    </submittedName>
</protein>
<feature type="domain" description="SPOR" evidence="1">
    <location>
        <begin position="272"/>
        <end position="349"/>
    </location>
</feature>
<dbReference type="GO" id="GO:0042834">
    <property type="term" value="F:peptidoglycan binding"/>
    <property type="evidence" value="ECO:0007669"/>
    <property type="project" value="InterPro"/>
</dbReference>
<accession>A0A3R6KBB6</accession>
<sequence>MRYLEKHIARLLLNNDCVIVPGFGGFMAHNIPAKYDEENCIFIPPMRIVGFNPQLTMNDSLLAQEYVNTYDISFPEALKQIATDVESLKRHIEEERIYELLRIGKFVINGSTLEFIPEETGVITPALYGLDAINIRPVANTVEEKAIATAKVSETIEQTETEEDVADETLSVHIPLRYIKHVAAACIAIIFMLTMPAKLGDSSKPNINQSAINANWFYEIMPKDITSGTPDKLNDMTATEAAEEGATNTEANTANNAENKEVATTVNNTNEQTSERYFSIVLASRVAKKNAEEYVSKLHRKGMKEARVYIGANGHVKVIYRKFSTREEANKAKNMLTDNIEFEGSWITEIK</sequence>
<proteinExistence type="predicted"/>
<evidence type="ECO:0000313" key="2">
    <source>
        <dbReference type="EMBL" id="RHK53286.1"/>
    </source>
</evidence>
<dbReference type="Proteomes" id="UP000286598">
    <property type="component" value="Unassembled WGS sequence"/>
</dbReference>
<dbReference type="Pfam" id="PF05036">
    <property type="entry name" value="SPOR"/>
    <property type="match status" value="1"/>
</dbReference>
<dbReference type="Pfam" id="PF18175">
    <property type="entry name" value="HU-CCDC81_bac_2"/>
    <property type="match status" value="1"/>
</dbReference>
<dbReference type="PROSITE" id="PS51724">
    <property type="entry name" value="SPOR"/>
    <property type="match status" value="1"/>
</dbReference>
<comment type="caution">
    <text evidence="2">The sequence shown here is derived from an EMBL/GenBank/DDBJ whole genome shotgun (WGS) entry which is preliminary data.</text>
</comment>
<name>A0A3R6KBB6_9BACT</name>
<dbReference type="InterPro" id="IPR007730">
    <property type="entry name" value="SPOR-like_dom"/>
</dbReference>
<dbReference type="InterPro" id="IPR041268">
    <property type="entry name" value="HU-CCDC81_bac_2"/>
</dbReference>
<dbReference type="AlphaFoldDB" id="A0A3R6KBB6"/>
<evidence type="ECO:0000313" key="3">
    <source>
        <dbReference type="Proteomes" id="UP000286598"/>
    </source>
</evidence>
<dbReference type="InterPro" id="IPR036680">
    <property type="entry name" value="SPOR-like_sf"/>
</dbReference>
<dbReference type="EMBL" id="QRNO01000001">
    <property type="protein sequence ID" value="RHK53286.1"/>
    <property type="molecule type" value="Genomic_DNA"/>
</dbReference>
<dbReference type="OrthoDB" id="653949at2"/>
<evidence type="ECO:0000259" key="1">
    <source>
        <dbReference type="PROSITE" id="PS51724"/>
    </source>
</evidence>
<organism evidence="2 3">
    <name type="scientific">Leyella stercorea</name>
    <dbReference type="NCBI Taxonomy" id="363265"/>
    <lineage>
        <taxon>Bacteria</taxon>
        <taxon>Pseudomonadati</taxon>
        <taxon>Bacteroidota</taxon>
        <taxon>Bacteroidia</taxon>
        <taxon>Bacteroidales</taxon>
        <taxon>Prevotellaceae</taxon>
        <taxon>Leyella</taxon>
    </lineage>
</organism>
<reference evidence="2 3" key="1">
    <citation type="submission" date="2018-08" db="EMBL/GenBank/DDBJ databases">
        <title>A genome reference for cultivated species of the human gut microbiota.</title>
        <authorList>
            <person name="Zou Y."/>
            <person name="Xue W."/>
            <person name="Luo G."/>
        </authorList>
    </citation>
    <scope>NUCLEOTIDE SEQUENCE [LARGE SCALE GENOMIC DNA]</scope>
    <source>
        <strain evidence="2 3">AF42-9</strain>
    </source>
</reference>
<keyword evidence="3" id="KW-1185">Reference proteome</keyword>
<dbReference type="SUPFAM" id="SSF110997">
    <property type="entry name" value="Sporulation related repeat"/>
    <property type="match status" value="1"/>
</dbReference>
<dbReference type="Pfam" id="PF18174">
    <property type="entry name" value="HU-CCDC81_bac_1"/>
    <property type="match status" value="1"/>
</dbReference>
<dbReference type="InterPro" id="IPR040495">
    <property type="entry name" value="HU-CCDC81_bac_1"/>
</dbReference>